<sequence>MFQAVRHNVLQASRHGMFASARNSVGADILLARHGGAIYSMRVDRGRGQVVATLADGTTDSAPNLIDPALERPGRLNDDSKLIAAVCAATVGLAAAMTAAVGIAFSLASPEQLAGFTAAMGSYTAAM</sequence>
<name>A0A7Y7IFT5_9MICC</name>
<comment type="caution">
    <text evidence="2">The sequence shown here is derived from an EMBL/GenBank/DDBJ whole genome shotgun (WGS) entry which is preliminary data.</text>
</comment>
<proteinExistence type="predicted"/>
<evidence type="ECO:0000313" key="2">
    <source>
        <dbReference type="EMBL" id="NVM94713.1"/>
    </source>
</evidence>
<accession>A0A7Y7IFT5</accession>
<evidence type="ECO:0000256" key="1">
    <source>
        <dbReference type="SAM" id="Phobius"/>
    </source>
</evidence>
<protein>
    <submittedName>
        <fullName evidence="2">Uncharacterized protein</fullName>
    </submittedName>
</protein>
<reference evidence="2 3" key="1">
    <citation type="submission" date="2020-02" db="EMBL/GenBank/DDBJ databases">
        <title>Genome sequence of strain AETb3-4.</title>
        <authorList>
            <person name="Gao J."/>
            <person name="Zhang X."/>
        </authorList>
    </citation>
    <scope>NUCLEOTIDE SEQUENCE [LARGE SCALE GENOMIC DNA]</scope>
    <source>
        <strain evidence="2 3">AETb3-4</strain>
    </source>
</reference>
<feature type="transmembrane region" description="Helical" evidence="1">
    <location>
        <begin position="82"/>
        <end position="107"/>
    </location>
</feature>
<keyword evidence="1" id="KW-0472">Membrane</keyword>
<dbReference type="Proteomes" id="UP000543556">
    <property type="component" value="Unassembled WGS sequence"/>
</dbReference>
<organism evidence="2 3">
    <name type="scientific">Arthrobacter wenxiniae</name>
    <dbReference type="NCBI Taxonomy" id="2713570"/>
    <lineage>
        <taxon>Bacteria</taxon>
        <taxon>Bacillati</taxon>
        <taxon>Actinomycetota</taxon>
        <taxon>Actinomycetes</taxon>
        <taxon>Micrococcales</taxon>
        <taxon>Micrococcaceae</taxon>
        <taxon>Arthrobacter</taxon>
    </lineage>
</organism>
<dbReference type="AlphaFoldDB" id="A0A7Y7IFT5"/>
<dbReference type="RefSeq" id="WP_176634358.1">
    <property type="nucleotide sequence ID" value="NZ_JAAMFM010000007.1"/>
</dbReference>
<keyword evidence="1" id="KW-0812">Transmembrane</keyword>
<keyword evidence="1" id="KW-1133">Transmembrane helix</keyword>
<dbReference type="EMBL" id="JAAMFM010000007">
    <property type="protein sequence ID" value="NVM94713.1"/>
    <property type="molecule type" value="Genomic_DNA"/>
</dbReference>
<gene>
    <name evidence="2" type="ORF">G6034_07270</name>
</gene>
<evidence type="ECO:0000313" key="3">
    <source>
        <dbReference type="Proteomes" id="UP000543556"/>
    </source>
</evidence>
<keyword evidence="3" id="KW-1185">Reference proteome</keyword>